<dbReference type="InterPro" id="IPR003439">
    <property type="entry name" value="ABC_transporter-like_ATP-bd"/>
</dbReference>
<evidence type="ECO:0000256" key="7">
    <source>
        <dbReference type="ARBA" id="ARBA00023136"/>
    </source>
</evidence>
<keyword evidence="5 9" id="KW-0067">ATP-binding</keyword>
<dbReference type="PROSITE" id="PS00211">
    <property type="entry name" value="ABC_TRANSPORTER_1"/>
    <property type="match status" value="1"/>
</dbReference>
<evidence type="ECO:0000259" key="8">
    <source>
        <dbReference type="PROSITE" id="PS50893"/>
    </source>
</evidence>
<keyword evidence="4" id="KW-0547">Nucleotide-binding</keyword>
<dbReference type="Pfam" id="PF00005">
    <property type="entry name" value="ABC_tran"/>
    <property type="match status" value="1"/>
</dbReference>
<evidence type="ECO:0000256" key="5">
    <source>
        <dbReference type="ARBA" id="ARBA00022840"/>
    </source>
</evidence>
<dbReference type="InterPro" id="IPR050093">
    <property type="entry name" value="ABC_SmlMolc_Importer"/>
</dbReference>
<dbReference type="SUPFAM" id="SSF52540">
    <property type="entry name" value="P-loop containing nucleoside triphosphate hydrolases"/>
    <property type="match status" value="1"/>
</dbReference>
<organism evidence="9 10">
    <name type="scientific">Parasphingorhabdus litoris</name>
    <dbReference type="NCBI Taxonomy" id="394733"/>
    <lineage>
        <taxon>Bacteria</taxon>
        <taxon>Pseudomonadati</taxon>
        <taxon>Pseudomonadota</taxon>
        <taxon>Alphaproteobacteria</taxon>
        <taxon>Sphingomonadales</taxon>
        <taxon>Sphingomonadaceae</taxon>
        <taxon>Parasphingorhabdus</taxon>
    </lineage>
</organism>
<dbReference type="PANTHER" id="PTHR42781:SF5">
    <property type="entry name" value="PUTRESCINE TRANSPORT ATP-BINDING PROTEIN POTG"/>
    <property type="match status" value="1"/>
</dbReference>
<dbReference type="PROSITE" id="PS50893">
    <property type="entry name" value="ABC_TRANSPORTER_2"/>
    <property type="match status" value="1"/>
</dbReference>
<dbReference type="EMBL" id="BAAAEM010000002">
    <property type="protein sequence ID" value="GAA0479353.1"/>
    <property type="molecule type" value="Genomic_DNA"/>
</dbReference>
<feature type="domain" description="ABC transporter" evidence="8">
    <location>
        <begin position="1"/>
        <end position="183"/>
    </location>
</feature>
<evidence type="ECO:0000313" key="9">
    <source>
        <dbReference type="EMBL" id="GAA0479353.1"/>
    </source>
</evidence>
<keyword evidence="1" id="KW-0813">Transport</keyword>
<keyword evidence="10" id="KW-1185">Reference proteome</keyword>
<evidence type="ECO:0000256" key="6">
    <source>
        <dbReference type="ARBA" id="ARBA00022967"/>
    </source>
</evidence>
<dbReference type="PANTHER" id="PTHR42781">
    <property type="entry name" value="SPERMIDINE/PUTRESCINE IMPORT ATP-BINDING PROTEIN POTA"/>
    <property type="match status" value="1"/>
</dbReference>
<dbReference type="InterPro" id="IPR017871">
    <property type="entry name" value="ABC_transporter-like_CS"/>
</dbReference>
<evidence type="ECO:0000256" key="1">
    <source>
        <dbReference type="ARBA" id="ARBA00022448"/>
    </source>
</evidence>
<evidence type="ECO:0000256" key="3">
    <source>
        <dbReference type="ARBA" id="ARBA00022519"/>
    </source>
</evidence>
<accession>A0ABN1ALE4</accession>
<sequence length="295" mass="31693">MQDVQQGEIRIDGVPLAKAGKNPPPEQRPIGLVFQEGALFPHLTIAQNVGFGLGDTGVHAKAIAGWLEQVGLGGFEDRYPHMLSGGQRQRVALARAMAPEPDILLMDEPFANIDVVLRKELRRDSLSLLRQRAATAILVTHDPHEAMEMGDRIAVMENGRIVQYGSPDEFYDAPATAAIGSLVGGGQIVSGTRKGDDIKTAFGLWPVSCLKNDAGSAHAQLELLVQPTALEINSDGNRCTVLDVRRTTHGRKLVLVNDAGDRLEAEIPISSVPNRGDRVDVTVKSGQLLAFSSTS</sequence>
<protein>
    <submittedName>
        <fullName evidence="9">ABC transporter ATP-binding protein</fullName>
    </submittedName>
</protein>
<evidence type="ECO:0000313" key="10">
    <source>
        <dbReference type="Proteomes" id="UP001500713"/>
    </source>
</evidence>
<gene>
    <name evidence="9" type="ORF">GCM10009096_21780</name>
</gene>
<dbReference type="Gene3D" id="3.40.50.300">
    <property type="entry name" value="P-loop containing nucleotide triphosphate hydrolases"/>
    <property type="match status" value="1"/>
</dbReference>
<evidence type="ECO:0000256" key="2">
    <source>
        <dbReference type="ARBA" id="ARBA00022475"/>
    </source>
</evidence>
<keyword evidence="6" id="KW-1278">Translocase</keyword>
<keyword evidence="2" id="KW-1003">Cell membrane</keyword>
<name>A0ABN1ALE4_9SPHN</name>
<reference evidence="9 10" key="1">
    <citation type="journal article" date="2019" name="Int. J. Syst. Evol. Microbiol.">
        <title>The Global Catalogue of Microorganisms (GCM) 10K type strain sequencing project: providing services to taxonomists for standard genome sequencing and annotation.</title>
        <authorList>
            <consortium name="The Broad Institute Genomics Platform"/>
            <consortium name="The Broad Institute Genome Sequencing Center for Infectious Disease"/>
            <person name="Wu L."/>
            <person name="Ma J."/>
        </authorList>
    </citation>
    <scope>NUCLEOTIDE SEQUENCE [LARGE SCALE GENOMIC DNA]</scope>
    <source>
        <strain evidence="9 10">JCM 14162</strain>
    </source>
</reference>
<keyword evidence="7" id="KW-0472">Membrane</keyword>
<comment type="caution">
    <text evidence="9">The sequence shown here is derived from an EMBL/GenBank/DDBJ whole genome shotgun (WGS) entry which is preliminary data.</text>
</comment>
<dbReference type="GO" id="GO:0005524">
    <property type="term" value="F:ATP binding"/>
    <property type="evidence" value="ECO:0007669"/>
    <property type="project" value="UniProtKB-KW"/>
</dbReference>
<proteinExistence type="predicted"/>
<dbReference type="Proteomes" id="UP001500713">
    <property type="component" value="Unassembled WGS sequence"/>
</dbReference>
<dbReference type="InterPro" id="IPR027417">
    <property type="entry name" value="P-loop_NTPase"/>
</dbReference>
<evidence type="ECO:0000256" key="4">
    <source>
        <dbReference type="ARBA" id="ARBA00022741"/>
    </source>
</evidence>
<keyword evidence="3" id="KW-0997">Cell inner membrane</keyword>